<organism evidence="1 2">
    <name type="scientific">Colletotrichum tanaceti</name>
    <dbReference type="NCBI Taxonomy" id="1306861"/>
    <lineage>
        <taxon>Eukaryota</taxon>
        <taxon>Fungi</taxon>
        <taxon>Dikarya</taxon>
        <taxon>Ascomycota</taxon>
        <taxon>Pezizomycotina</taxon>
        <taxon>Sordariomycetes</taxon>
        <taxon>Hypocreomycetidae</taxon>
        <taxon>Glomerellales</taxon>
        <taxon>Glomerellaceae</taxon>
        <taxon>Colletotrichum</taxon>
        <taxon>Colletotrichum destructivum species complex</taxon>
    </lineage>
</organism>
<dbReference type="InterPro" id="IPR051678">
    <property type="entry name" value="AGP_Transferase"/>
</dbReference>
<gene>
    <name evidence="1" type="ORF">CTA1_12399</name>
</gene>
<keyword evidence="2" id="KW-1185">Reference proteome</keyword>
<dbReference type="AlphaFoldDB" id="A0A4U6XD09"/>
<dbReference type="SUPFAM" id="SSF56112">
    <property type="entry name" value="Protein kinase-like (PK-like)"/>
    <property type="match status" value="1"/>
</dbReference>
<evidence type="ECO:0000313" key="2">
    <source>
        <dbReference type="Proteomes" id="UP000310108"/>
    </source>
</evidence>
<sequence length="514" mass="59110">MYKRRQKLDNLAWDQNDAAEEESHKRMVRPSLFRQVEALVTQKCGRPAKLVSIITGGLNIHYRLHFQEEASSSSSSSSSDVMVRAPWPSTVRFPGEKTIYEAATSEYLRLNTRVPIPQVLYYDQETGIGPMLIICYVEHGGDMTDPLATPGQDPDLTPALNPDLSESKLRSLWGKMAWVLLELAKPSFPRIGSLLEVDGSFQVAGRPLTQNMTNMTQLAHVPPAIFPARGKTFATADEWYLELSNMHLAQLLFQHNDLVSSEDDCRNKYVARHLFRSLAKQRRLSTFGFAQDDWSDPDPKKMTRPRISAPDGSAAFRLWCDDFRPTNVLVDDFGPNGEAEVAAVIDWEFTYAAPTQFVLDPPWWLLFETPEMWRPSGVDEWSKAYELQLEIWLKAMEEQENGATFFDGVTLSAHMRESWETGRFWLNYAARKSWAFDAVFWTFLDERFFGARDSGVPDEELWTTRLDLLGREEQQAMEPFVKRKMEESRERILVEWEPAEARRQFSELLVEPNM</sequence>
<dbReference type="OrthoDB" id="5412996at2759"/>
<accession>A0A4U6XD09</accession>
<name>A0A4U6XD09_9PEZI</name>
<dbReference type="PANTHER" id="PTHR21310:SF37">
    <property type="entry name" value="AMINOGLYCOSIDE PHOSPHOTRANSFERASE DOMAIN-CONTAINING PROTEIN"/>
    <property type="match status" value="1"/>
</dbReference>
<protein>
    <submittedName>
        <fullName evidence="1">Uncharacterized protein</fullName>
    </submittedName>
</protein>
<proteinExistence type="predicted"/>
<dbReference type="InterPro" id="IPR011009">
    <property type="entry name" value="Kinase-like_dom_sf"/>
</dbReference>
<dbReference type="Proteomes" id="UP000310108">
    <property type="component" value="Unassembled WGS sequence"/>
</dbReference>
<reference evidence="1 2" key="1">
    <citation type="journal article" date="2019" name="PLoS ONE">
        <title>Comparative genome analysis indicates high evolutionary potential of pathogenicity genes in Colletotrichum tanaceti.</title>
        <authorList>
            <person name="Lelwala R.V."/>
            <person name="Korhonen P.K."/>
            <person name="Young N.D."/>
            <person name="Scott J.B."/>
            <person name="Ades P.A."/>
            <person name="Gasser R.B."/>
            <person name="Taylor P.W.J."/>
        </authorList>
    </citation>
    <scope>NUCLEOTIDE SEQUENCE [LARGE SCALE GENOMIC DNA]</scope>
    <source>
        <strain evidence="1">BRIP57314</strain>
    </source>
</reference>
<dbReference type="PANTHER" id="PTHR21310">
    <property type="entry name" value="AMINOGLYCOSIDE PHOSPHOTRANSFERASE-RELATED-RELATED"/>
    <property type="match status" value="1"/>
</dbReference>
<evidence type="ECO:0000313" key="1">
    <source>
        <dbReference type="EMBL" id="TKW53495.1"/>
    </source>
</evidence>
<comment type="caution">
    <text evidence="1">The sequence shown here is derived from an EMBL/GenBank/DDBJ whole genome shotgun (WGS) entry which is preliminary data.</text>
</comment>
<dbReference type="EMBL" id="PJEX01000183">
    <property type="protein sequence ID" value="TKW53495.1"/>
    <property type="molecule type" value="Genomic_DNA"/>
</dbReference>